<accession>A0A410RZJ0</accession>
<dbReference type="EMBL" id="CP034669">
    <property type="protein sequence ID" value="QAT87238.1"/>
    <property type="molecule type" value="Genomic_DNA"/>
</dbReference>
<dbReference type="Proteomes" id="UP000288758">
    <property type="component" value="Chromosome"/>
</dbReference>
<dbReference type="CDD" id="cd00085">
    <property type="entry name" value="HNHc"/>
    <property type="match status" value="1"/>
</dbReference>
<name>A0A410RZJ0_CORCK</name>
<evidence type="ECO:0008006" key="3">
    <source>
        <dbReference type="Google" id="ProtNLM"/>
    </source>
</evidence>
<evidence type="ECO:0000313" key="2">
    <source>
        <dbReference type="Proteomes" id="UP000288758"/>
    </source>
</evidence>
<reference evidence="1 2" key="1">
    <citation type="submission" date="2018-12" db="EMBL/GenBank/DDBJ databases">
        <title>Complete Genome Sequence of the Corallopyronin A producing Myxobacterium Corallococcus coralloides B035.</title>
        <authorList>
            <person name="Bouhired S.M."/>
            <person name="Rupp O."/>
            <person name="Blom J."/>
            <person name="Schaeberle T.F."/>
            <person name="Kehraus S."/>
            <person name="Schiefer A."/>
            <person name="Pfarr K."/>
            <person name="Goesmann A."/>
            <person name="Hoerauf A."/>
            <person name="Koenig G.M."/>
        </authorList>
    </citation>
    <scope>NUCLEOTIDE SEQUENCE [LARGE SCALE GENOMIC DNA]</scope>
    <source>
        <strain evidence="1 2">B035</strain>
    </source>
</reference>
<sequence length="266" mass="30279">MIRIQRGPEPAALADIRTEELARVRPIVLGGKLTSDSVGQAYAVVKHDLWIQQAMRCCYCESQIQPDYNDVEHFRPKARADRLNGKVDAGYWWLAWTWQNLLFSCAICNRSAKNDLFPLEHGSVPLLAEAQPPGGERSTLIDPCDEDPVESIHFVFNGLHWQPVGRNGNVRGQRTIEILKLDRPDLLTIYDAHVDHQVKPRVDAVRDAIRRADVPLIKTAWHRVRGLLSPRMQFVALTFDAIEHLLPADQRLPWDLEMPRPPIRGA</sequence>
<protein>
    <recommendedName>
        <fullName evidence="3">HNH nuclease domain-containing protein</fullName>
    </recommendedName>
</protein>
<proteinExistence type="predicted"/>
<gene>
    <name evidence="1" type="ORF">EJ065_5705</name>
</gene>
<dbReference type="Gene3D" id="1.10.30.50">
    <property type="match status" value="1"/>
</dbReference>
<evidence type="ECO:0000313" key="1">
    <source>
        <dbReference type="EMBL" id="QAT87238.1"/>
    </source>
</evidence>
<organism evidence="1 2">
    <name type="scientific">Corallococcus coralloides</name>
    <name type="common">Myxococcus coralloides</name>
    <dbReference type="NCBI Taxonomy" id="184914"/>
    <lineage>
        <taxon>Bacteria</taxon>
        <taxon>Pseudomonadati</taxon>
        <taxon>Myxococcota</taxon>
        <taxon>Myxococcia</taxon>
        <taxon>Myxococcales</taxon>
        <taxon>Cystobacterineae</taxon>
        <taxon>Myxococcaceae</taxon>
        <taxon>Corallococcus</taxon>
    </lineage>
</organism>
<dbReference type="AlphaFoldDB" id="A0A410RZJ0"/>
<dbReference type="InterPro" id="IPR003615">
    <property type="entry name" value="HNH_nuc"/>
</dbReference>